<dbReference type="PANTHER" id="PTHR44688">
    <property type="entry name" value="DNA-BINDING TRANSCRIPTIONAL ACTIVATOR DEVR_DOSR"/>
    <property type="match status" value="1"/>
</dbReference>
<dbReference type="SUPFAM" id="SSF46894">
    <property type="entry name" value="C-terminal effector domain of the bipartite response regulators"/>
    <property type="match status" value="1"/>
</dbReference>
<sequence length="369" mass="40648">MDLPTADQFYEAVFLPELWPSACEALAKEVDASTATIFAIDEKGGYRFVCTPNIWEGIMRFSSDPRRFDNPRPARALERFPFTFTRELDLLSEEEYENDVVLTEFIRPAGMNWSAGCVFQEPSGHLIMFDLLRRKGMEHYSDGEINHLNALKPDLARAVFLASRLAFSEAKVMSNTLSSLGLAAFVLGADMKVMAMNGEAEVLSPRITTGYRERLVLESKATTSLLTAAFLAVTSSVMGTVQSLPLMSANGQEPLILHLLPVRRAAHDVFGRGLAILVVTAPGKQGAPDMRVLSGLFDLTPSEGKIARELAKGLSIEEISKLHSISMDTVRTHVKRILTKTGTNRQPELVALLLGLSLPQQESNHSLRT</sequence>
<gene>
    <name evidence="5" type="ORF">ACFOVS_05050</name>
</gene>
<dbReference type="SMART" id="SM00421">
    <property type="entry name" value="HTH_LUXR"/>
    <property type="match status" value="1"/>
</dbReference>
<evidence type="ECO:0000256" key="1">
    <source>
        <dbReference type="ARBA" id="ARBA00023015"/>
    </source>
</evidence>
<evidence type="ECO:0000313" key="5">
    <source>
        <dbReference type="EMBL" id="MFC3967504.1"/>
    </source>
</evidence>
<dbReference type="InterPro" id="IPR016032">
    <property type="entry name" value="Sig_transdc_resp-reg_C-effctor"/>
</dbReference>
<dbReference type="PROSITE" id="PS50043">
    <property type="entry name" value="HTH_LUXR_2"/>
    <property type="match status" value="1"/>
</dbReference>
<reference evidence="6" key="1">
    <citation type="journal article" date="2019" name="Int. J. Syst. Evol. Microbiol.">
        <title>The Global Catalogue of Microorganisms (GCM) 10K type strain sequencing project: providing services to taxonomists for standard genome sequencing and annotation.</title>
        <authorList>
            <consortium name="The Broad Institute Genomics Platform"/>
            <consortium name="The Broad Institute Genome Sequencing Center for Infectious Disease"/>
            <person name="Wu L."/>
            <person name="Ma J."/>
        </authorList>
    </citation>
    <scope>NUCLEOTIDE SEQUENCE [LARGE SCALE GENOMIC DNA]</scope>
    <source>
        <strain evidence="6">TBRC 5781</strain>
    </source>
</reference>
<comment type="caution">
    <text evidence="5">The sequence shown here is derived from an EMBL/GenBank/DDBJ whole genome shotgun (WGS) entry which is preliminary data.</text>
</comment>
<dbReference type="PRINTS" id="PR00038">
    <property type="entry name" value="HTHLUXR"/>
</dbReference>
<accession>A0ABV8E6G0</accession>
<protein>
    <submittedName>
        <fullName evidence="5">Helix-turn-helix transcriptional regulator</fullName>
    </submittedName>
</protein>
<proteinExistence type="predicted"/>
<dbReference type="RefSeq" id="WP_247259287.1">
    <property type="nucleotide sequence ID" value="NZ_JALJQZ010000002.1"/>
</dbReference>
<keyword evidence="2" id="KW-0238">DNA-binding</keyword>
<dbReference type="EMBL" id="JBHSBD010000016">
    <property type="protein sequence ID" value="MFC3967504.1"/>
    <property type="molecule type" value="Genomic_DNA"/>
</dbReference>
<evidence type="ECO:0000256" key="2">
    <source>
        <dbReference type="ARBA" id="ARBA00023125"/>
    </source>
</evidence>
<keyword evidence="1" id="KW-0805">Transcription regulation</keyword>
<dbReference type="InterPro" id="IPR000792">
    <property type="entry name" value="Tscrpt_reg_LuxR_C"/>
</dbReference>
<dbReference type="Proteomes" id="UP001595697">
    <property type="component" value="Unassembled WGS sequence"/>
</dbReference>
<evidence type="ECO:0000256" key="3">
    <source>
        <dbReference type="ARBA" id="ARBA00023163"/>
    </source>
</evidence>
<feature type="domain" description="HTH luxR-type" evidence="4">
    <location>
        <begin position="292"/>
        <end position="357"/>
    </location>
</feature>
<name>A0ABV8E6G0_9HYPH</name>
<dbReference type="Gene3D" id="1.10.10.10">
    <property type="entry name" value="Winged helix-like DNA-binding domain superfamily/Winged helix DNA-binding domain"/>
    <property type="match status" value="1"/>
</dbReference>
<dbReference type="PANTHER" id="PTHR44688:SF16">
    <property type="entry name" value="DNA-BINDING TRANSCRIPTIONAL ACTIVATOR DEVR_DOSR"/>
    <property type="match status" value="1"/>
</dbReference>
<evidence type="ECO:0000259" key="4">
    <source>
        <dbReference type="PROSITE" id="PS50043"/>
    </source>
</evidence>
<evidence type="ECO:0000313" key="6">
    <source>
        <dbReference type="Proteomes" id="UP001595697"/>
    </source>
</evidence>
<dbReference type="InterPro" id="IPR036388">
    <property type="entry name" value="WH-like_DNA-bd_sf"/>
</dbReference>
<keyword evidence="6" id="KW-1185">Reference proteome</keyword>
<keyword evidence="3" id="KW-0804">Transcription</keyword>
<dbReference type="Pfam" id="PF00196">
    <property type="entry name" value="GerE"/>
    <property type="match status" value="1"/>
</dbReference>
<organism evidence="5 6">
    <name type="scientific">Rhizobium lemnae</name>
    <dbReference type="NCBI Taxonomy" id="1214924"/>
    <lineage>
        <taxon>Bacteria</taxon>
        <taxon>Pseudomonadati</taxon>
        <taxon>Pseudomonadota</taxon>
        <taxon>Alphaproteobacteria</taxon>
        <taxon>Hyphomicrobiales</taxon>
        <taxon>Rhizobiaceae</taxon>
        <taxon>Rhizobium/Agrobacterium group</taxon>
        <taxon>Rhizobium</taxon>
    </lineage>
</organism>